<name>A0A1G8RZJ4_9FLAO</name>
<sequence>MKNLMMIAAVLGLTTTMAFAQDAPAAKVEKHAKKHKTEMKADAKAAKTEAKADAKMAKAEVKAEAAKTKK</sequence>
<gene>
    <name evidence="3" type="ORF">SAMN04487935_0349</name>
</gene>
<feature type="chain" id="PRO_5011781580" description="Pentapeptide MXKDX repeat protein" evidence="2">
    <location>
        <begin position="21"/>
        <end position="70"/>
    </location>
</feature>
<keyword evidence="4" id="KW-1185">Reference proteome</keyword>
<dbReference type="Proteomes" id="UP000199580">
    <property type="component" value="Unassembled WGS sequence"/>
</dbReference>
<evidence type="ECO:0000256" key="2">
    <source>
        <dbReference type="SAM" id="SignalP"/>
    </source>
</evidence>
<evidence type="ECO:0000313" key="4">
    <source>
        <dbReference type="Proteomes" id="UP000199580"/>
    </source>
</evidence>
<evidence type="ECO:0008006" key="5">
    <source>
        <dbReference type="Google" id="ProtNLM"/>
    </source>
</evidence>
<organism evidence="3 4">
    <name type="scientific">Flavobacterium noncentrifugens</name>
    <dbReference type="NCBI Taxonomy" id="1128970"/>
    <lineage>
        <taxon>Bacteria</taxon>
        <taxon>Pseudomonadati</taxon>
        <taxon>Bacteroidota</taxon>
        <taxon>Flavobacteriia</taxon>
        <taxon>Flavobacteriales</taxon>
        <taxon>Flavobacteriaceae</taxon>
        <taxon>Flavobacterium</taxon>
    </lineage>
</organism>
<keyword evidence="2" id="KW-0732">Signal</keyword>
<evidence type="ECO:0000256" key="1">
    <source>
        <dbReference type="SAM" id="Coils"/>
    </source>
</evidence>
<accession>A0A1G8RZJ4</accession>
<keyword evidence="1" id="KW-0175">Coiled coil</keyword>
<feature type="coiled-coil region" evidence="1">
    <location>
        <begin position="40"/>
        <end position="69"/>
    </location>
</feature>
<reference evidence="3 4" key="1">
    <citation type="submission" date="2016-10" db="EMBL/GenBank/DDBJ databases">
        <authorList>
            <person name="de Groot N.N."/>
        </authorList>
    </citation>
    <scope>NUCLEOTIDE SEQUENCE [LARGE SCALE GENOMIC DNA]</scope>
    <source>
        <strain evidence="3 4">CGMCC 1.10076</strain>
    </source>
</reference>
<dbReference type="EMBL" id="FNEZ01000001">
    <property type="protein sequence ID" value="SDJ22369.1"/>
    <property type="molecule type" value="Genomic_DNA"/>
</dbReference>
<proteinExistence type="predicted"/>
<evidence type="ECO:0000313" key="3">
    <source>
        <dbReference type="EMBL" id="SDJ22369.1"/>
    </source>
</evidence>
<dbReference type="STRING" id="1128970.SAMN04487935_0349"/>
<protein>
    <recommendedName>
        <fullName evidence="5">Pentapeptide MXKDX repeat protein</fullName>
    </recommendedName>
</protein>
<dbReference type="RefSeq" id="WP_091391565.1">
    <property type="nucleotide sequence ID" value="NZ_BKAI01000001.1"/>
</dbReference>
<dbReference type="AlphaFoldDB" id="A0A1G8RZJ4"/>
<feature type="signal peptide" evidence="2">
    <location>
        <begin position="1"/>
        <end position="20"/>
    </location>
</feature>